<keyword evidence="4 7" id="KW-0479">Metal-binding</keyword>
<dbReference type="PANTHER" id="PTHR45745:SF1">
    <property type="entry name" value="PHOSPHOGLUCOMUTASE 2B-RELATED"/>
    <property type="match status" value="1"/>
</dbReference>
<dbReference type="EMBL" id="CP063845">
    <property type="protein sequence ID" value="UFP95923.1"/>
    <property type="molecule type" value="Genomic_DNA"/>
</dbReference>
<evidence type="ECO:0000259" key="11">
    <source>
        <dbReference type="Pfam" id="PF02880"/>
    </source>
</evidence>
<dbReference type="RefSeq" id="WP_230843155.1">
    <property type="nucleotide sequence ID" value="NZ_CP063845.1"/>
</dbReference>
<dbReference type="InterPro" id="IPR005844">
    <property type="entry name" value="A-D-PHexomutase_a/b/a-I"/>
</dbReference>
<keyword evidence="3" id="KW-0597">Phosphoprotein</keyword>
<name>A0ABY3PQD9_9CYAN</name>
<dbReference type="Gene3D" id="3.30.310.50">
    <property type="entry name" value="Alpha-D-phosphohexomutase, C-terminal domain"/>
    <property type="match status" value="1"/>
</dbReference>
<gene>
    <name evidence="12" type="ORF">ISF26_06790</name>
</gene>
<evidence type="ECO:0000259" key="10">
    <source>
        <dbReference type="Pfam" id="PF02879"/>
    </source>
</evidence>
<feature type="domain" description="Alpha-D-phosphohexomutase alpha/beta/alpha" evidence="10">
    <location>
        <begin position="156"/>
        <end position="256"/>
    </location>
</feature>
<dbReference type="InterPro" id="IPR016055">
    <property type="entry name" value="A-D-PHexomutase_a/b/a-I/II/III"/>
</dbReference>
<evidence type="ECO:0000313" key="12">
    <source>
        <dbReference type="EMBL" id="UFP95923.1"/>
    </source>
</evidence>
<evidence type="ECO:0000256" key="1">
    <source>
        <dbReference type="ARBA" id="ARBA00001946"/>
    </source>
</evidence>
<dbReference type="InterPro" id="IPR036900">
    <property type="entry name" value="A-D-PHexomutase_C_sf"/>
</dbReference>
<keyword evidence="5 7" id="KW-0460">Magnesium</keyword>
<dbReference type="PROSITE" id="PS00710">
    <property type="entry name" value="PGM_PMM"/>
    <property type="match status" value="1"/>
</dbReference>
<dbReference type="SUPFAM" id="SSF55957">
    <property type="entry name" value="Phosphoglucomutase, C-terminal domain"/>
    <property type="match status" value="1"/>
</dbReference>
<feature type="domain" description="Alpha-D-phosphohexomutase alpha/beta/alpha" evidence="9">
    <location>
        <begin position="7"/>
        <end position="136"/>
    </location>
</feature>
<dbReference type="InterPro" id="IPR016066">
    <property type="entry name" value="A-D-PHexomutase_CS"/>
</dbReference>
<evidence type="ECO:0000259" key="8">
    <source>
        <dbReference type="Pfam" id="PF00408"/>
    </source>
</evidence>
<reference evidence="12 13" key="1">
    <citation type="journal article" date="2021" name="Genome Biol. Evol.">
        <title>Complete Genome Sequencing of a Novel Gloeobacter Species from a Waterfall Cave in Mexico.</title>
        <authorList>
            <person name="Saw J.H."/>
            <person name="Cardona T."/>
            <person name="Montejano G."/>
        </authorList>
    </citation>
    <scope>NUCLEOTIDE SEQUENCE [LARGE SCALE GENOMIC DNA]</scope>
    <source>
        <strain evidence="12">MG652769</strain>
    </source>
</reference>
<dbReference type="InterPro" id="IPR005846">
    <property type="entry name" value="A-D-PHexomutase_a/b/a-III"/>
</dbReference>
<evidence type="ECO:0000256" key="4">
    <source>
        <dbReference type="ARBA" id="ARBA00022723"/>
    </source>
</evidence>
<dbReference type="InterPro" id="IPR005843">
    <property type="entry name" value="A-D-PHexomutase_C"/>
</dbReference>
<dbReference type="PANTHER" id="PTHR45745">
    <property type="entry name" value="PHOSPHOMANNOMUTASE 45A"/>
    <property type="match status" value="1"/>
</dbReference>
<comment type="cofactor">
    <cofactor evidence="1">
        <name>Mg(2+)</name>
        <dbReference type="ChEBI" id="CHEBI:18420"/>
    </cofactor>
</comment>
<evidence type="ECO:0000256" key="6">
    <source>
        <dbReference type="ARBA" id="ARBA00023235"/>
    </source>
</evidence>
<dbReference type="InterPro" id="IPR005841">
    <property type="entry name" value="Alpha-D-phosphohexomutase_SF"/>
</dbReference>
<protein>
    <submittedName>
        <fullName evidence="12">Phosphoglucomutase/phosphomannomutase family protein</fullName>
    </submittedName>
</protein>
<dbReference type="Gene3D" id="3.40.120.10">
    <property type="entry name" value="Alpha-D-Glucose-1,6-Bisphosphate, subunit A, domain 3"/>
    <property type="match status" value="3"/>
</dbReference>
<dbReference type="Pfam" id="PF02879">
    <property type="entry name" value="PGM_PMM_II"/>
    <property type="match status" value="1"/>
</dbReference>
<keyword evidence="13" id="KW-1185">Reference proteome</keyword>
<organism evidence="12 13">
    <name type="scientific">Gloeobacter morelensis MG652769</name>
    <dbReference type="NCBI Taxonomy" id="2781736"/>
    <lineage>
        <taxon>Bacteria</taxon>
        <taxon>Bacillati</taxon>
        <taxon>Cyanobacteriota</taxon>
        <taxon>Cyanophyceae</taxon>
        <taxon>Gloeobacterales</taxon>
        <taxon>Gloeobacteraceae</taxon>
        <taxon>Gloeobacter</taxon>
        <taxon>Gloeobacter morelensis</taxon>
    </lineage>
</organism>
<comment type="similarity">
    <text evidence="2 7">Belongs to the phosphohexose mutase family.</text>
</comment>
<evidence type="ECO:0000256" key="2">
    <source>
        <dbReference type="ARBA" id="ARBA00010231"/>
    </source>
</evidence>
<accession>A0ABY3PQD9</accession>
<dbReference type="Pfam" id="PF00408">
    <property type="entry name" value="PGM_PMM_IV"/>
    <property type="match status" value="1"/>
</dbReference>
<dbReference type="CDD" id="cd05800">
    <property type="entry name" value="PGM_like2"/>
    <property type="match status" value="1"/>
</dbReference>
<sequence length="471" mass="50911">MAGTAIRFGTDGWRAIIAREFTFENVTRVARAAAEILAETFEGEGVVIGYDRRFLADEFARTAAEAVRSLGLSVLLADCPAPTPAFSWAVKKRGAKGALVLTASHNPASYCGIKIKGAFAGSVSPEFTRAVEERLEGPVPADRPRGSLVLFDPWMDYLAQLRTRVDVAALQEANLAIFIDVMHGVGAGGLTHLLGPNVVEVRGRHDPLFGGTPPEPIGRYLAPLFEAVRGYRGDRPVVGLALDGDADRIAAADRHGNFLSCQVLIPLLVDHLARRRGLTGKVVKTISGSDLIAKVARARGLPVEETAIGFKYIADVMLREPVLVGGEESGGIGYLGHMPERDGLLCALYLVEIVAQTGKDLGALFAQLQGELGFHSHYDRRDLRLADEAFKQRLLGELGSSPPKTVADQAVIEHSAIDGHKFRLADGRWLLIRFSGTEPLLRLYCEGPDPVRVTETLQWAERWATGPGVLC</sequence>
<proteinExistence type="inferred from homology"/>
<keyword evidence="6" id="KW-0413">Isomerase</keyword>
<dbReference type="Pfam" id="PF02880">
    <property type="entry name" value="PGM_PMM_III"/>
    <property type="match status" value="1"/>
</dbReference>
<dbReference type="Pfam" id="PF02878">
    <property type="entry name" value="PGM_PMM_I"/>
    <property type="match status" value="1"/>
</dbReference>
<feature type="domain" description="Alpha-D-phosphohexomutase C-terminal" evidence="8">
    <location>
        <begin position="406"/>
        <end position="455"/>
    </location>
</feature>
<evidence type="ECO:0000256" key="7">
    <source>
        <dbReference type="RuleBase" id="RU004326"/>
    </source>
</evidence>
<dbReference type="Proteomes" id="UP001054846">
    <property type="component" value="Chromosome"/>
</dbReference>
<evidence type="ECO:0000259" key="9">
    <source>
        <dbReference type="Pfam" id="PF02878"/>
    </source>
</evidence>
<feature type="domain" description="Alpha-D-phosphohexomutase alpha/beta/alpha" evidence="11">
    <location>
        <begin position="265"/>
        <end position="367"/>
    </location>
</feature>
<dbReference type="PRINTS" id="PR00509">
    <property type="entry name" value="PGMPMM"/>
</dbReference>
<evidence type="ECO:0000313" key="13">
    <source>
        <dbReference type="Proteomes" id="UP001054846"/>
    </source>
</evidence>
<evidence type="ECO:0000256" key="3">
    <source>
        <dbReference type="ARBA" id="ARBA00022553"/>
    </source>
</evidence>
<dbReference type="SUPFAM" id="SSF53738">
    <property type="entry name" value="Phosphoglucomutase, first 3 domains"/>
    <property type="match status" value="2"/>
</dbReference>
<dbReference type="InterPro" id="IPR005845">
    <property type="entry name" value="A-D-PHexomutase_a/b/a-II"/>
</dbReference>
<evidence type="ECO:0000256" key="5">
    <source>
        <dbReference type="ARBA" id="ARBA00022842"/>
    </source>
</evidence>